<dbReference type="InterPro" id="IPR005135">
    <property type="entry name" value="Endo/exonuclease/phosphatase"/>
</dbReference>
<evidence type="ECO:0000259" key="2">
    <source>
        <dbReference type="Pfam" id="PF03372"/>
    </source>
</evidence>
<dbReference type="EMBL" id="JAABLQ010000001">
    <property type="protein sequence ID" value="NBN76926.1"/>
    <property type="molecule type" value="Genomic_DNA"/>
</dbReference>
<dbReference type="GO" id="GO:0004519">
    <property type="term" value="F:endonuclease activity"/>
    <property type="evidence" value="ECO:0007669"/>
    <property type="project" value="UniProtKB-KW"/>
</dbReference>
<proteinExistence type="predicted"/>
<keyword evidence="1" id="KW-0472">Membrane</keyword>
<keyword evidence="3" id="KW-0255">Endonuclease</keyword>
<feature type="transmembrane region" description="Helical" evidence="1">
    <location>
        <begin position="84"/>
        <end position="106"/>
    </location>
</feature>
<organism evidence="3 4">
    <name type="scientific">Pannonibacter tanglangensis</name>
    <dbReference type="NCBI Taxonomy" id="2750084"/>
    <lineage>
        <taxon>Bacteria</taxon>
        <taxon>Pseudomonadati</taxon>
        <taxon>Pseudomonadota</taxon>
        <taxon>Alphaproteobacteria</taxon>
        <taxon>Hyphomicrobiales</taxon>
        <taxon>Stappiaceae</taxon>
        <taxon>Pannonibacter</taxon>
    </lineage>
</organism>
<protein>
    <submittedName>
        <fullName evidence="3">Endonuclease/exonuclease/phosphatase family protein</fullName>
    </submittedName>
</protein>
<accession>A0A7X5EZE0</accession>
<reference evidence="4" key="1">
    <citation type="submission" date="2020-01" db="EMBL/GenBank/DDBJ databases">
        <authorList>
            <person name="Fang Y."/>
            <person name="Sun R."/>
            <person name="Nie L."/>
            <person name="He J."/>
            <person name="Hao L."/>
            <person name="Wang L."/>
            <person name="Su S."/>
            <person name="Lv E."/>
            <person name="Zhang Z."/>
            <person name="Xie R."/>
            <person name="Liu H."/>
        </authorList>
    </citation>
    <scope>NUCLEOTIDE SEQUENCE [LARGE SCALE GENOMIC DNA]</scope>
    <source>
        <strain evidence="4">XCT-53</strain>
    </source>
</reference>
<dbReference type="Pfam" id="PF03372">
    <property type="entry name" value="Exo_endo_phos"/>
    <property type="match status" value="1"/>
</dbReference>
<evidence type="ECO:0000313" key="4">
    <source>
        <dbReference type="Proteomes" id="UP000586722"/>
    </source>
</evidence>
<keyword evidence="3" id="KW-0540">Nuclease</keyword>
<keyword evidence="1" id="KW-0812">Transmembrane</keyword>
<feature type="transmembrane region" description="Helical" evidence="1">
    <location>
        <begin position="55"/>
        <end position="77"/>
    </location>
</feature>
<keyword evidence="4" id="KW-1185">Reference proteome</keyword>
<dbReference type="Proteomes" id="UP000586722">
    <property type="component" value="Unassembled WGS sequence"/>
</dbReference>
<sequence length="371" mass="40507">MNTLAASPSRFRRLLRGLFRLAAWGGAIVALGMGALALMPFVASDFWFADNMSFFLPQLIGCGGLALLGAALCRVLAGRRLRRTVFAGVAAVALAALAGSTVLTALRTASVLAIGRAGESDLARQPDGQPFRVVSINLEMRYLGDAEFMAYLESLNADVLVFQETNWRQQLRYREKVRKETGPLVGLGPYFSTHVIGTLGSITFFSRYPILSSESIPVGDVCGAGRWGEREILRITLDVKGKPVTFVALHPESPRSPCRFEARQNYYATLGLTLAALRREGQGPVLLAGDWNMSPWSAHFSQLLEAGGLKTRFPTFMPVITRFFFDYRLSWFLGSAVDHIAVSPDVEIRSVTLGPDVGSDHVPLIADLQLP</sequence>
<dbReference type="RefSeq" id="WP_161707683.1">
    <property type="nucleotide sequence ID" value="NZ_JAABLQ010000001.1"/>
</dbReference>
<gene>
    <name evidence="3" type="ORF">GWI72_01440</name>
</gene>
<comment type="caution">
    <text evidence="3">The sequence shown here is derived from an EMBL/GenBank/DDBJ whole genome shotgun (WGS) entry which is preliminary data.</text>
</comment>
<dbReference type="AlphaFoldDB" id="A0A7X5EZE0"/>
<evidence type="ECO:0000256" key="1">
    <source>
        <dbReference type="SAM" id="Phobius"/>
    </source>
</evidence>
<name>A0A7X5EZE0_9HYPH</name>
<evidence type="ECO:0000313" key="3">
    <source>
        <dbReference type="EMBL" id="NBN76926.1"/>
    </source>
</evidence>
<dbReference type="SUPFAM" id="SSF56219">
    <property type="entry name" value="DNase I-like"/>
    <property type="match status" value="1"/>
</dbReference>
<dbReference type="Gene3D" id="3.60.10.10">
    <property type="entry name" value="Endonuclease/exonuclease/phosphatase"/>
    <property type="match status" value="1"/>
</dbReference>
<keyword evidence="1" id="KW-1133">Transmembrane helix</keyword>
<dbReference type="InterPro" id="IPR036691">
    <property type="entry name" value="Endo/exonu/phosph_ase_sf"/>
</dbReference>
<feature type="transmembrane region" description="Helical" evidence="1">
    <location>
        <begin position="21"/>
        <end position="43"/>
    </location>
</feature>
<keyword evidence="3" id="KW-0378">Hydrolase</keyword>
<feature type="domain" description="Endonuclease/exonuclease/phosphatase" evidence="2">
    <location>
        <begin position="135"/>
        <end position="361"/>
    </location>
</feature>